<sequence>MSDSELPEASESPAPPAHELEKSLRRETVKAQKSDPNFSYNSIRAASEAKLGLRKGFYKNHEEWASRSKKIIQEQLVIKPHGTFRPRLVDVVKAIQDDTRSSPLKSAKSKSNESKERPKKRALTENEPTPTKRQKTGQRDDTASEDMSSPLSDIDSEIGEEKPRRKKDKAPPKSGTAKSKQSAAKKSKSAGSDSEEEDGEEKAKGAGAENSTDQDDVQGAVNPDDGSASDMSVPLGEDPNPKKKRKLNESKSTGRKPKKTKVPKGKADADLDPDQAEIKRLQGWLGKCGIRKLWGKELKPYETSKAKIKHLREMLANIGMTGRYSIDKANQIREARELAADIEAVQEGAERWGADEDDGGRNEKQDGRPARRLVRGAKNYDFLSSDGEETD</sequence>
<accession>A0A0D2GRH4</accession>
<dbReference type="AlphaFoldDB" id="A0A0D2GRH4"/>
<feature type="compositionally biased region" description="Basic and acidic residues" evidence="1">
    <location>
        <begin position="18"/>
        <end position="33"/>
    </location>
</feature>
<dbReference type="Proteomes" id="UP000053617">
    <property type="component" value="Unassembled WGS sequence"/>
</dbReference>
<dbReference type="InterPro" id="IPR037647">
    <property type="entry name" value="HIRIP3"/>
</dbReference>
<dbReference type="PANTHER" id="PTHR15410:SF2">
    <property type="entry name" value="HIRA-INTERACTING PROTEIN 3"/>
    <property type="match status" value="1"/>
</dbReference>
<proteinExistence type="predicted"/>
<evidence type="ECO:0000313" key="3">
    <source>
        <dbReference type="Proteomes" id="UP000053617"/>
    </source>
</evidence>
<dbReference type="PANTHER" id="PTHR15410">
    <property type="entry name" value="HIRA-INTERACTING PROTEIN 3"/>
    <property type="match status" value="1"/>
</dbReference>
<gene>
    <name evidence="2" type="ORF">Z518_09978</name>
</gene>
<dbReference type="GO" id="GO:0005634">
    <property type="term" value="C:nucleus"/>
    <property type="evidence" value="ECO:0007669"/>
    <property type="project" value="TreeGrafter"/>
</dbReference>
<dbReference type="OrthoDB" id="552755at2759"/>
<feature type="region of interest" description="Disordered" evidence="1">
    <location>
        <begin position="1"/>
        <end position="37"/>
    </location>
</feature>
<feature type="region of interest" description="Disordered" evidence="1">
    <location>
        <begin position="349"/>
        <end position="391"/>
    </location>
</feature>
<evidence type="ECO:0000313" key="2">
    <source>
        <dbReference type="EMBL" id="KIX00913.1"/>
    </source>
</evidence>
<feature type="compositionally biased region" description="Basic and acidic residues" evidence="1">
    <location>
        <begin position="349"/>
        <end position="369"/>
    </location>
</feature>
<dbReference type="STRING" id="1442369.A0A0D2GRH4"/>
<dbReference type="HOGENOM" id="CLU_033002_1_0_1"/>
<keyword evidence="3" id="KW-1185">Reference proteome</keyword>
<reference evidence="2 3" key="1">
    <citation type="submission" date="2015-01" db="EMBL/GenBank/DDBJ databases">
        <title>The Genome Sequence of Rhinocladiella mackenzie CBS 650.93.</title>
        <authorList>
            <consortium name="The Broad Institute Genomics Platform"/>
            <person name="Cuomo C."/>
            <person name="de Hoog S."/>
            <person name="Gorbushina A."/>
            <person name="Stielow B."/>
            <person name="Teixiera M."/>
            <person name="Abouelleil A."/>
            <person name="Chapman S.B."/>
            <person name="Priest M."/>
            <person name="Young S.K."/>
            <person name="Wortman J."/>
            <person name="Nusbaum C."/>
            <person name="Birren B."/>
        </authorList>
    </citation>
    <scope>NUCLEOTIDE SEQUENCE [LARGE SCALE GENOMIC DNA]</scope>
    <source>
        <strain evidence="2 3">CBS 650.93</strain>
    </source>
</reference>
<feature type="compositionally biased region" description="Low complexity" evidence="1">
    <location>
        <begin position="172"/>
        <end position="182"/>
    </location>
</feature>
<dbReference type="EMBL" id="KN847482">
    <property type="protein sequence ID" value="KIX00913.1"/>
    <property type="molecule type" value="Genomic_DNA"/>
</dbReference>
<dbReference type="RefSeq" id="XP_013268049.1">
    <property type="nucleotide sequence ID" value="XM_013412595.1"/>
</dbReference>
<protein>
    <recommendedName>
        <fullName evidence="4">Transcriptional regulator</fullName>
    </recommendedName>
</protein>
<name>A0A0D2GRH4_9EURO</name>
<dbReference type="GeneID" id="25298049"/>
<evidence type="ECO:0008006" key="4">
    <source>
        <dbReference type="Google" id="ProtNLM"/>
    </source>
</evidence>
<feature type="compositionally biased region" description="Basic residues" evidence="1">
    <location>
        <begin position="253"/>
        <end position="264"/>
    </location>
</feature>
<feature type="region of interest" description="Disordered" evidence="1">
    <location>
        <begin position="95"/>
        <end position="274"/>
    </location>
</feature>
<evidence type="ECO:0000256" key="1">
    <source>
        <dbReference type="SAM" id="MobiDB-lite"/>
    </source>
</evidence>
<organism evidence="2 3">
    <name type="scientific">Rhinocladiella mackenziei CBS 650.93</name>
    <dbReference type="NCBI Taxonomy" id="1442369"/>
    <lineage>
        <taxon>Eukaryota</taxon>
        <taxon>Fungi</taxon>
        <taxon>Dikarya</taxon>
        <taxon>Ascomycota</taxon>
        <taxon>Pezizomycotina</taxon>
        <taxon>Eurotiomycetes</taxon>
        <taxon>Chaetothyriomycetidae</taxon>
        <taxon>Chaetothyriales</taxon>
        <taxon>Herpotrichiellaceae</taxon>
        <taxon>Rhinocladiella</taxon>
    </lineage>
</organism>
<dbReference type="VEuPathDB" id="FungiDB:Z518_09978"/>